<dbReference type="EMBL" id="CP094673">
    <property type="protein sequence ID" value="UOG77598.1"/>
    <property type="molecule type" value="Genomic_DNA"/>
</dbReference>
<evidence type="ECO:0000313" key="2">
    <source>
        <dbReference type="Proteomes" id="UP000831113"/>
    </source>
</evidence>
<evidence type="ECO:0000313" key="1">
    <source>
        <dbReference type="EMBL" id="UOG77598.1"/>
    </source>
</evidence>
<keyword evidence="2" id="KW-1185">Reference proteome</keyword>
<gene>
    <name evidence="1" type="ORF">MTX78_24595</name>
</gene>
<geneLocation type="plasmid" evidence="1 2">
    <name>unnamed4</name>
</geneLocation>
<dbReference type="Proteomes" id="UP000831113">
    <property type="component" value="Plasmid unnamed4"/>
</dbReference>
<name>A0ABY4D514_9BACT</name>
<organism evidence="1 2">
    <name type="scientific">Hymenobacter tibetensis</name>
    <dbReference type="NCBI Taxonomy" id="497967"/>
    <lineage>
        <taxon>Bacteria</taxon>
        <taxon>Pseudomonadati</taxon>
        <taxon>Bacteroidota</taxon>
        <taxon>Cytophagia</taxon>
        <taxon>Cytophagales</taxon>
        <taxon>Hymenobacteraceae</taxon>
        <taxon>Hymenobacter</taxon>
    </lineage>
</organism>
<protein>
    <submittedName>
        <fullName evidence="1">Uncharacterized protein</fullName>
    </submittedName>
</protein>
<dbReference type="RefSeq" id="WP_243803462.1">
    <property type="nucleotide sequence ID" value="NZ_CP094673.1"/>
</dbReference>
<proteinExistence type="predicted"/>
<sequence>MLFNPKESSSLVEQFHLQNYHQFSCTIIRKVLETKTFHSHEPLVVDALMGVMSNVLDQFKHVEADDESIMHLSQGLYNLLLQVECVEAN</sequence>
<accession>A0ABY4D514</accession>
<reference evidence="1 2" key="1">
    <citation type="submission" date="2022-03" db="EMBL/GenBank/DDBJ databases">
        <title>Hymenobactersp. isolated from the air.</title>
        <authorList>
            <person name="Won M."/>
            <person name="Kwon S.-W."/>
        </authorList>
    </citation>
    <scope>NUCLEOTIDE SEQUENCE [LARGE SCALE GENOMIC DNA]</scope>
    <source>
        <strain evidence="1 2">KACC 21982</strain>
        <plasmid evidence="1 2">unnamed4</plasmid>
    </source>
</reference>
<keyword evidence="1" id="KW-0614">Plasmid</keyword>